<dbReference type="Gene3D" id="3.40.80.10">
    <property type="entry name" value="Peptidoglycan recognition protein-like"/>
    <property type="match status" value="1"/>
</dbReference>
<evidence type="ECO:0000313" key="10">
    <source>
        <dbReference type="Proteomes" id="UP001232343"/>
    </source>
</evidence>
<keyword evidence="7" id="KW-0732">Signal</keyword>
<keyword evidence="4" id="KW-0961">Cell wall biogenesis/degradation</keyword>
<protein>
    <recommendedName>
        <fullName evidence="2">N-acetylmuramoyl-L-alanine amidase</fullName>
        <ecNumber evidence="2">3.5.1.28</ecNumber>
    </recommendedName>
    <alternativeName>
        <fullName evidence="6">Autolysin</fullName>
    </alternativeName>
    <alternativeName>
        <fullName evidence="5">Cell wall hydrolase</fullName>
    </alternativeName>
</protein>
<dbReference type="InterPro" id="IPR051206">
    <property type="entry name" value="NAMLAA_amidase_2"/>
</dbReference>
<evidence type="ECO:0000313" key="9">
    <source>
        <dbReference type="EMBL" id="MDQ0341811.1"/>
    </source>
</evidence>
<sequence length="224" mass="25551">MRIRASLLIVVLFLAGCTSEVVSEPEKPILEPTKQAIDIIDYLLPLQNSEIRTEKPTHVVLHFISNVGNNAQDPYNLEDVYTIFLEYGVSTHYLIGRSGEIFQLVPDERVAYHAGSGVLPYFTKYRNKMNQYSIGIEMLAIGTKEEMESMIQEEIYNSINPAFIGYTDAQYKSLNILLEDIINRNPTIERSRTYIVGHDDYAPGRKTDPGHCLTGQRLVSKQYW</sequence>
<feature type="signal peptide" evidence="7">
    <location>
        <begin position="1"/>
        <end position="23"/>
    </location>
</feature>
<evidence type="ECO:0000256" key="1">
    <source>
        <dbReference type="ARBA" id="ARBA00001561"/>
    </source>
</evidence>
<dbReference type="SUPFAM" id="SSF55846">
    <property type="entry name" value="N-acetylmuramoyl-L-alanine amidase-like"/>
    <property type="match status" value="1"/>
</dbReference>
<accession>A0ABU0D093</accession>
<dbReference type="InterPro" id="IPR036505">
    <property type="entry name" value="Amidase/PGRP_sf"/>
</dbReference>
<proteinExistence type="predicted"/>
<evidence type="ECO:0000256" key="3">
    <source>
        <dbReference type="ARBA" id="ARBA00022801"/>
    </source>
</evidence>
<feature type="chain" id="PRO_5046195065" description="N-acetylmuramoyl-L-alanine amidase" evidence="7">
    <location>
        <begin position="24"/>
        <end position="224"/>
    </location>
</feature>
<evidence type="ECO:0000256" key="5">
    <source>
        <dbReference type="ARBA" id="ARBA00030881"/>
    </source>
</evidence>
<dbReference type="RefSeq" id="WP_244680028.1">
    <property type="nucleotide sequence ID" value="NZ_JALIRM010000001.1"/>
</dbReference>
<evidence type="ECO:0000256" key="7">
    <source>
        <dbReference type="SAM" id="SignalP"/>
    </source>
</evidence>
<gene>
    <name evidence="9" type="ORF">J2S14_000604</name>
</gene>
<evidence type="ECO:0000256" key="6">
    <source>
        <dbReference type="ARBA" id="ARBA00032390"/>
    </source>
</evidence>
<name>A0ABU0D093_9BACI</name>
<keyword evidence="3" id="KW-0378">Hydrolase</keyword>
<evidence type="ECO:0000259" key="8">
    <source>
        <dbReference type="SMART" id="SM00644"/>
    </source>
</evidence>
<comment type="catalytic activity">
    <reaction evidence="1">
        <text>Hydrolyzes the link between N-acetylmuramoyl residues and L-amino acid residues in certain cell-wall glycopeptides.</text>
        <dbReference type="EC" id="3.5.1.28"/>
    </reaction>
</comment>
<dbReference type="EC" id="3.5.1.28" evidence="2"/>
<dbReference type="Proteomes" id="UP001232343">
    <property type="component" value="Unassembled WGS sequence"/>
</dbReference>
<comment type="caution">
    <text evidence="9">The sequence shown here is derived from an EMBL/GenBank/DDBJ whole genome shotgun (WGS) entry which is preliminary data.</text>
</comment>
<feature type="domain" description="N-acetylmuramoyl-L-alanine amidase" evidence="8">
    <location>
        <begin position="44"/>
        <end position="210"/>
    </location>
</feature>
<evidence type="ECO:0000256" key="4">
    <source>
        <dbReference type="ARBA" id="ARBA00023316"/>
    </source>
</evidence>
<dbReference type="EMBL" id="JAUSUO010000001">
    <property type="protein sequence ID" value="MDQ0341811.1"/>
    <property type="molecule type" value="Genomic_DNA"/>
</dbReference>
<dbReference type="SMART" id="SM00644">
    <property type="entry name" value="Ami_2"/>
    <property type="match status" value="1"/>
</dbReference>
<organism evidence="9 10">
    <name type="scientific">Lederbergia wuyishanensis</name>
    <dbReference type="NCBI Taxonomy" id="1347903"/>
    <lineage>
        <taxon>Bacteria</taxon>
        <taxon>Bacillati</taxon>
        <taxon>Bacillota</taxon>
        <taxon>Bacilli</taxon>
        <taxon>Bacillales</taxon>
        <taxon>Bacillaceae</taxon>
        <taxon>Lederbergia</taxon>
    </lineage>
</organism>
<dbReference type="InterPro" id="IPR002502">
    <property type="entry name" value="Amidase_domain"/>
</dbReference>
<dbReference type="PANTHER" id="PTHR30417:SF1">
    <property type="entry name" value="N-ACETYLMURAMOYL-L-ALANINE AMIDASE AMID"/>
    <property type="match status" value="1"/>
</dbReference>
<dbReference type="PROSITE" id="PS51257">
    <property type="entry name" value="PROKAR_LIPOPROTEIN"/>
    <property type="match status" value="1"/>
</dbReference>
<reference evidence="9 10" key="1">
    <citation type="submission" date="2023-07" db="EMBL/GenBank/DDBJ databases">
        <title>Genomic Encyclopedia of Type Strains, Phase IV (KMG-IV): sequencing the most valuable type-strain genomes for metagenomic binning, comparative biology and taxonomic classification.</title>
        <authorList>
            <person name="Goeker M."/>
        </authorList>
    </citation>
    <scope>NUCLEOTIDE SEQUENCE [LARGE SCALE GENOMIC DNA]</scope>
    <source>
        <strain evidence="9 10">DSM 27848</strain>
    </source>
</reference>
<dbReference type="Pfam" id="PF01510">
    <property type="entry name" value="Amidase_2"/>
    <property type="match status" value="1"/>
</dbReference>
<dbReference type="CDD" id="cd06583">
    <property type="entry name" value="PGRP"/>
    <property type="match status" value="1"/>
</dbReference>
<evidence type="ECO:0000256" key="2">
    <source>
        <dbReference type="ARBA" id="ARBA00011901"/>
    </source>
</evidence>
<dbReference type="PANTHER" id="PTHR30417">
    <property type="entry name" value="N-ACETYLMURAMOYL-L-ALANINE AMIDASE AMID"/>
    <property type="match status" value="1"/>
</dbReference>
<keyword evidence="10" id="KW-1185">Reference proteome</keyword>